<sequence length="514" mass="58452">MDKHSLPIEFEQVMNVLDDRFMKVKIWIAHTGENRNNSTFSKEVLESMIPSLANVPILGYIAVDEENQADFKGHEEALVIEDKQFKLKYMGRAYGVIPTENNARFETRYGSDGVEREYLVCDGIVWRKFPEVEEIFDRDGGFKWQSMELQHSSVNGYLDNNGVFVFTEAKFEGACILGEHVTPAMVSSTIEKFSVNTIKQELGEMLTEFNAYFSNITMKGDDIVTKVLDNQEPVVDENTAFTEENPVVENPVAEDVTPVTGEDNTEFAKKDKKKDEEDGKDAEKDAKTADTSKTDTSKEDPKAKEDPAKTDEEDKKDKKKPKKFSVTFEMSHDDIRSGIYQALRGHDSFKDSWTWVSKVYDNHAIIESEDEGKFYKMNYVKHENAVSLGEFEELFPMFLTQGEKSAVDSTRNNFEALEQEAKELREFKAGVELAEKEQKLSQYSATLSKEDFDSIKSNLTNFSMEEIEKEIGFVLLKKNHFSANTQEDSTQARVGVTNVVDANPYGSASIYFSK</sequence>
<comment type="caution">
    <text evidence="3">The sequence shown here is derived from an EMBL/GenBank/DDBJ whole genome shotgun (WGS) entry which is preliminary data.</text>
</comment>
<organism evidence="3 4">
    <name type="scientific">Bacillus cereus</name>
    <dbReference type="NCBI Taxonomy" id="1396"/>
    <lineage>
        <taxon>Bacteria</taxon>
        <taxon>Bacillati</taxon>
        <taxon>Bacillota</taxon>
        <taxon>Bacilli</taxon>
        <taxon>Bacillales</taxon>
        <taxon>Bacillaceae</taxon>
        <taxon>Bacillus</taxon>
        <taxon>Bacillus cereus group</taxon>
    </lineage>
</organism>
<proteinExistence type="predicted"/>
<feature type="compositionally biased region" description="Basic and acidic residues" evidence="2">
    <location>
        <begin position="266"/>
        <end position="316"/>
    </location>
</feature>
<dbReference type="EMBL" id="NUIL01000015">
    <property type="protein sequence ID" value="PGO29222.1"/>
    <property type="molecule type" value="Genomic_DNA"/>
</dbReference>
<dbReference type="RefSeq" id="WP_097883292.1">
    <property type="nucleotide sequence ID" value="NZ_NUIL01000015.1"/>
</dbReference>
<reference evidence="3 4" key="1">
    <citation type="submission" date="2017-09" db="EMBL/GenBank/DDBJ databases">
        <title>Large-scale bioinformatics analysis of Bacillus genomes uncovers conserved roles of natural products in bacterial physiology.</title>
        <authorList>
            <consortium name="Agbiome Team Llc"/>
            <person name="Bleich R.M."/>
            <person name="Grubbs K.J."/>
            <person name="Santa Maria K.C."/>
            <person name="Allen S.E."/>
            <person name="Farag S."/>
            <person name="Shank E.A."/>
            <person name="Bowers A."/>
        </authorList>
    </citation>
    <scope>NUCLEOTIDE SEQUENCE [LARGE SCALE GENOMIC DNA]</scope>
    <source>
        <strain evidence="3 4">AFS050027</strain>
    </source>
</reference>
<evidence type="ECO:0000313" key="4">
    <source>
        <dbReference type="Proteomes" id="UP000223777"/>
    </source>
</evidence>
<evidence type="ECO:0000256" key="1">
    <source>
        <dbReference type="SAM" id="Coils"/>
    </source>
</evidence>
<feature type="coiled-coil region" evidence="1">
    <location>
        <begin position="407"/>
        <end position="437"/>
    </location>
</feature>
<keyword evidence="1" id="KW-0175">Coiled coil</keyword>
<protein>
    <submittedName>
        <fullName evidence="3">Uncharacterized protein</fullName>
    </submittedName>
</protein>
<accession>A0A2A7FNG1</accession>
<evidence type="ECO:0000313" key="3">
    <source>
        <dbReference type="EMBL" id="PGO29222.1"/>
    </source>
</evidence>
<gene>
    <name evidence="3" type="ORF">CN984_12375</name>
</gene>
<feature type="region of interest" description="Disordered" evidence="2">
    <location>
        <begin position="239"/>
        <end position="322"/>
    </location>
</feature>
<dbReference type="AlphaFoldDB" id="A0A2A7FNG1"/>
<evidence type="ECO:0000256" key="2">
    <source>
        <dbReference type="SAM" id="MobiDB-lite"/>
    </source>
</evidence>
<dbReference type="Proteomes" id="UP000223777">
    <property type="component" value="Unassembled WGS sequence"/>
</dbReference>
<name>A0A2A7FNG1_BACCE</name>